<dbReference type="AlphaFoldDB" id="Q814D9"/>
<evidence type="ECO:0000313" key="3">
    <source>
        <dbReference type="Proteomes" id="UP000001417"/>
    </source>
</evidence>
<reference evidence="2 3" key="1">
    <citation type="journal article" date="2003" name="Nature">
        <title>Genome sequence of Bacillus cereus and comparative analysis with Bacillus anthracis.</title>
        <authorList>
            <person name="Ivanova N."/>
            <person name="Sorokin A."/>
            <person name="Anderson I."/>
            <person name="Galleron N."/>
            <person name="Candelon B."/>
            <person name="Kapatral V."/>
            <person name="Bhattacharyya A."/>
            <person name="Reznik G."/>
            <person name="Mikhailova N."/>
            <person name="Lapidus A."/>
            <person name="Chu L."/>
            <person name="Mazur M."/>
            <person name="Goltsman E."/>
            <person name="Larsen N."/>
            <person name="D'Souza M."/>
            <person name="Walunas T."/>
            <person name="Grechkin Y."/>
            <person name="Pusch G."/>
            <person name="Haselkorn R."/>
            <person name="Fonstein M."/>
            <person name="Ehrlich S.D."/>
            <person name="Overbeek R."/>
            <person name="Kyrpides N."/>
        </authorList>
    </citation>
    <scope>NUCLEOTIDE SEQUENCE [LARGE SCALE GENOMIC DNA]</scope>
    <source>
        <strain evidence="3">ATCC 14579 / DSM 31 / CCUG 7414 / JCM 2152 / NBRC 15305 / NCIMB 9373 / NCTC 2599 / NRRL B-3711</strain>
    </source>
</reference>
<geneLocation type="plasmid" evidence="2 3">
    <name>pBClin15</name>
</geneLocation>
<dbReference type="GeneID" id="99621794"/>
<dbReference type="KEGG" id="bce:BCp0013"/>
<organism evidence="2 3">
    <name type="scientific">Bacillus cereus (strain ATCC 14579 / DSM 31 / CCUG 7414 / JCM 2152 / NBRC 15305 / NCIMB 9373 / NCTC 2599 / NRRL B-3711)</name>
    <dbReference type="NCBI Taxonomy" id="226900"/>
    <lineage>
        <taxon>Bacteria</taxon>
        <taxon>Bacillati</taxon>
        <taxon>Bacillota</taxon>
        <taxon>Bacilli</taxon>
        <taxon>Bacillales</taxon>
        <taxon>Bacillaceae</taxon>
        <taxon>Bacillus</taxon>
        <taxon>Bacillus cereus group</taxon>
    </lineage>
</organism>
<gene>
    <name evidence="2" type="ordered locus">BC_p0013</name>
</gene>
<evidence type="ECO:0000313" key="2">
    <source>
        <dbReference type="EMBL" id="AAP12357.1"/>
    </source>
</evidence>
<dbReference type="PATRIC" id="fig|226900.8.peg.15"/>
<protein>
    <submittedName>
        <fullName evidence="2">Hypothetical cytosolic protein</fullName>
    </submittedName>
</protein>
<dbReference type="Pfam" id="PF11570">
    <property type="entry name" value="E2R135"/>
    <property type="match status" value="1"/>
</dbReference>
<evidence type="ECO:0000259" key="1">
    <source>
        <dbReference type="Pfam" id="PF11570"/>
    </source>
</evidence>
<keyword evidence="3" id="KW-1185">Reference proteome</keyword>
<accession>Q814D9</accession>
<dbReference type="InterPro" id="IPR024566">
    <property type="entry name" value="Colicin_R_dom"/>
</dbReference>
<keyword evidence="2" id="KW-0614">Plasmid</keyword>
<sequence>MNNDAKGLTFLTLSIIFLWLVFDDLVGKKRLSRVAKMIAPDLNVPSLGDIASDVTEKVVDGAKESVKETAKDTREAQKKADDKVADVLYKPPFKVSNKTKETLDRLHKNSTNSKKVSAYKDRGWLGYSWEDLWNDVKGWF</sequence>
<feature type="domain" description="Colicin receptor" evidence="1">
    <location>
        <begin position="35"/>
        <end position="113"/>
    </location>
</feature>
<dbReference type="HOGENOM" id="CLU_1831092_0_0_9"/>
<proteinExistence type="predicted"/>
<dbReference type="Proteomes" id="UP000001417">
    <property type="component" value="Plasmid pBClin15"/>
</dbReference>
<dbReference type="RefSeq" id="WP_001057982.1">
    <property type="nucleotide sequence ID" value="NC_004721.2"/>
</dbReference>
<dbReference type="EMBL" id="AE016878">
    <property type="protein sequence ID" value="AAP12357.1"/>
    <property type="molecule type" value="Genomic_DNA"/>
</dbReference>
<name>Q814D9_BACCR</name>